<proteinExistence type="predicted"/>
<dbReference type="CDD" id="cd12797">
    <property type="entry name" value="M23_peptidase"/>
    <property type="match status" value="1"/>
</dbReference>
<keyword evidence="1 3" id="KW-0732">Signal</keyword>
<reference evidence="6" key="1">
    <citation type="journal article" date="2021" name="PeerJ">
        <title>Extensive microbial diversity within the chicken gut microbiome revealed by metagenomics and culture.</title>
        <authorList>
            <person name="Gilroy R."/>
            <person name="Ravi A."/>
            <person name="Getino M."/>
            <person name="Pursley I."/>
            <person name="Horton D.L."/>
            <person name="Alikhan N.F."/>
            <person name="Baker D."/>
            <person name="Gharbi K."/>
            <person name="Hall N."/>
            <person name="Watson M."/>
            <person name="Adriaenssens E.M."/>
            <person name="Foster-Nyarko E."/>
            <person name="Jarju S."/>
            <person name="Secka A."/>
            <person name="Antonio M."/>
            <person name="Oren A."/>
            <person name="Chaudhuri R.R."/>
            <person name="La Ragione R."/>
            <person name="Hildebrand F."/>
            <person name="Pallen M.J."/>
        </authorList>
    </citation>
    <scope>NUCLEOTIDE SEQUENCE</scope>
    <source>
        <strain evidence="6">CHK183-5548</strain>
    </source>
</reference>
<evidence type="ECO:0000259" key="5">
    <source>
        <dbReference type="Pfam" id="PF24568"/>
    </source>
</evidence>
<evidence type="ECO:0000256" key="1">
    <source>
        <dbReference type="ARBA" id="ARBA00022729"/>
    </source>
</evidence>
<dbReference type="InterPro" id="IPR050570">
    <property type="entry name" value="Cell_wall_metabolism_enzyme"/>
</dbReference>
<reference evidence="6" key="2">
    <citation type="submission" date="2021-04" db="EMBL/GenBank/DDBJ databases">
        <authorList>
            <person name="Gilroy R."/>
        </authorList>
    </citation>
    <scope>NUCLEOTIDE SEQUENCE</scope>
    <source>
        <strain evidence="6">CHK183-5548</strain>
    </source>
</reference>
<dbReference type="InterPro" id="IPR057309">
    <property type="entry name" value="PcsB_CC"/>
</dbReference>
<dbReference type="Proteomes" id="UP000823883">
    <property type="component" value="Unassembled WGS sequence"/>
</dbReference>
<dbReference type="AlphaFoldDB" id="A0A9D2T4C3"/>
<dbReference type="Pfam" id="PF01551">
    <property type="entry name" value="Peptidase_M23"/>
    <property type="match status" value="1"/>
</dbReference>
<gene>
    <name evidence="6" type="ORF">IAA04_01030</name>
</gene>
<dbReference type="SUPFAM" id="SSF51261">
    <property type="entry name" value="Duplicated hybrid motif"/>
    <property type="match status" value="1"/>
</dbReference>
<evidence type="ECO:0000313" key="6">
    <source>
        <dbReference type="EMBL" id="HJC46618.1"/>
    </source>
</evidence>
<evidence type="ECO:0000256" key="3">
    <source>
        <dbReference type="SAM" id="SignalP"/>
    </source>
</evidence>
<organism evidence="6 7">
    <name type="scientific">Candidatus Lachnoclostridium pullistercoris</name>
    <dbReference type="NCBI Taxonomy" id="2838632"/>
    <lineage>
        <taxon>Bacteria</taxon>
        <taxon>Bacillati</taxon>
        <taxon>Bacillota</taxon>
        <taxon>Clostridia</taxon>
        <taxon>Lachnospirales</taxon>
        <taxon>Lachnospiraceae</taxon>
    </lineage>
</organism>
<accession>A0A9D2T4C3</accession>
<feature type="domain" description="Peptidoglycan hydrolase PcsB coiled-coil" evidence="5">
    <location>
        <begin position="111"/>
        <end position="176"/>
    </location>
</feature>
<dbReference type="InterPro" id="IPR016047">
    <property type="entry name" value="M23ase_b-sheet_dom"/>
</dbReference>
<protein>
    <submittedName>
        <fullName evidence="6">Peptidoglycan DD-metalloendopeptidase family protein</fullName>
    </submittedName>
</protein>
<dbReference type="Gene3D" id="2.70.70.10">
    <property type="entry name" value="Glucose Permease (Domain IIA)"/>
    <property type="match status" value="1"/>
</dbReference>
<dbReference type="Gene3D" id="6.10.250.3150">
    <property type="match status" value="1"/>
</dbReference>
<dbReference type="PANTHER" id="PTHR21666">
    <property type="entry name" value="PEPTIDASE-RELATED"/>
    <property type="match status" value="1"/>
</dbReference>
<name>A0A9D2T4C3_9FIRM</name>
<feature type="coiled-coil region" evidence="2">
    <location>
        <begin position="163"/>
        <end position="260"/>
    </location>
</feature>
<sequence>MRRRRKMAAAAAFAVIFSALWQGYQAGAAKSEMDSAQDEISSLEEEKEKVEATLQELEGLKSDAAAYVTELDASLTRLEQELDSLAGQISGKEQEISAAREELEAARATENEQYEAMKLRIRYMYERGKTSFLDLLFEAESVSDLLNRAEYISQISKYDREKLTEYVQAKEDIEEKEAVLETEREELLALQESTEARQASVETLLAEKSAQLAQYDSQIAGAESQISEYEADIKAQEEKIKAIEAEMKRREEEARKKAEEAGKTYTPVSLGNISFIWPCPSSSRITSQFGGRSSPTEGASTNHQGVDIGASSGSDILAAASGTVTISTYSVSAGNYIMIDHGGGVSTVYMHCSSLLVSAGEEVTQGQVIGKVGSTGYSTGPHLHFGVRANGAYVNPLQYVSP</sequence>
<feature type="signal peptide" evidence="3">
    <location>
        <begin position="1"/>
        <end position="21"/>
    </location>
</feature>
<dbReference type="InterPro" id="IPR011055">
    <property type="entry name" value="Dup_hybrid_motif"/>
</dbReference>
<feature type="chain" id="PRO_5038580569" evidence="3">
    <location>
        <begin position="22"/>
        <end position="402"/>
    </location>
</feature>
<dbReference type="PANTHER" id="PTHR21666:SF270">
    <property type="entry name" value="MUREIN HYDROLASE ACTIVATOR ENVC"/>
    <property type="match status" value="1"/>
</dbReference>
<dbReference type="Pfam" id="PF24568">
    <property type="entry name" value="CC_PcsB"/>
    <property type="match status" value="1"/>
</dbReference>
<keyword evidence="2" id="KW-0175">Coiled coil</keyword>
<dbReference type="SUPFAM" id="SSF46579">
    <property type="entry name" value="Prefoldin"/>
    <property type="match status" value="1"/>
</dbReference>
<dbReference type="GO" id="GO:0004222">
    <property type="term" value="F:metalloendopeptidase activity"/>
    <property type="evidence" value="ECO:0007669"/>
    <property type="project" value="TreeGrafter"/>
</dbReference>
<evidence type="ECO:0000313" key="7">
    <source>
        <dbReference type="Proteomes" id="UP000823883"/>
    </source>
</evidence>
<feature type="coiled-coil region" evidence="2">
    <location>
        <begin position="26"/>
        <end position="120"/>
    </location>
</feature>
<evidence type="ECO:0000256" key="2">
    <source>
        <dbReference type="SAM" id="Coils"/>
    </source>
</evidence>
<feature type="domain" description="M23ase beta-sheet core" evidence="4">
    <location>
        <begin position="302"/>
        <end position="396"/>
    </location>
</feature>
<comment type="caution">
    <text evidence="6">The sequence shown here is derived from an EMBL/GenBank/DDBJ whole genome shotgun (WGS) entry which is preliminary data.</text>
</comment>
<evidence type="ECO:0000259" key="4">
    <source>
        <dbReference type="Pfam" id="PF01551"/>
    </source>
</evidence>
<dbReference type="EMBL" id="DWWL01000006">
    <property type="protein sequence ID" value="HJC46618.1"/>
    <property type="molecule type" value="Genomic_DNA"/>
</dbReference>